<organism evidence="1 2">
    <name type="scientific">Ceratitis capitata</name>
    <name type="common">Mediterranean fruit fly</name>
    <name type="synonym">Tephritis capitata</name>
    <dbReference type="NCBI Taxonomy" id="7213"/>
    <lineage>
        <taxon>Eukaryota</taxon>
        <taxon>Metazoa</taxon>
        <taxon>Ecdysozoa</taxon>
        <taxon>Arthropoda</taxon>
        <taxon>Hexapoda</taxon>
        <taxon>Insecta</taxon>
        <taxon>Pterygota</taxon>
        <taxon>Neoptera</taxon>
        <taxon>Endopterygota</taxon>
        <taxon>Diptera</taxon>
        <taxon>Brachycera</taxon>
        <taxon>Muscomorpha</taxon>
        <taxon>Tephritoidea</taxon>
        <taxon>Tephritidae</taxon>
        <taxon>Ceratitis</taxon>
        <taxon>Ceratitis</taxon>
    </lineage>
</organism>
<gene>
    <name evidence="1" type="ORF">CCAP1982_LOCUS3052</name>
</gene>
<proteinExistence type="predicted"/>
<accession>A0A811U691</accession>
<comment type="caution">
    <text evidence="1">The sequence shown here is derived from an EMBL/GenBank/DDBJ whole genome shotgun (WGS) entry which is preliminary data.</text>
</comment>
<name>A0A811U691_CERCA</name>
<dbReference type="AlphaFoldDB" id="A0A811U691"/>
<dbReference type="Proteomes" id="UP000606786">
    <property type="component" value="Unassembled WGS sequence"/>
</dbReference>
<evidence type="ECO:0000313" key="1">
    <source>
        <dbReference type="EMBL" id="CAD6994291.1"/>
    </source>
</evidence>
<dbReference type="EMBL" id="CAJHJT010000001">
    <property type="protein sequence ID" value="CAD6994291.1"/>
    <property type="molecule type" value="Genomic_DNA"/>
</dbReference>
<feature type="non-terminal residue" evidence="1">
    <location>
        <position position="54"/>
    </location>
</feature>
<evidence type="ECO:0000313" key="2">
    <source>
        <dbReference type="Proteomes" id="UP000606786"/>
    </source>
</evidence>
<protein>
    <submittedName>
        <fullName evidence="1">(Mediterranean fruit fly) hypothetical protein</fullName>
    </submittedName>
</protein>
<keyword evidence="2" id="KW-1185">Reference proteome</keyword>
<reference evidence="1" key="1">
    <citation type="submission" date="2020-11" db="EMBL/GenBank/DDBJ databases">
        <authorList>
            <person name="Whitehead M."/>
        </authorList>
    </citation>
    <scope>NUCLEOTIDE SEQUENCE</scope>
    <source>
        <strain evidence="1">EGII</strain>
    </source>
</reference>
<sequence>MALKTRLFIQKVLSGIPHCVTFLQYFGNPLHDGNKGSDGFNIQATISIEKKLLA</sequence>